<dbReference type="SUPFAM" id="SSF52058">
    <property type="entry name" value="L domain-like"/>
    <property type="match status" value="1"/>
</dbReference>
<proteinExistence type="inferred from homology"/>
<dbReference type="InterPro" id="IPR018222">
    <property type="entry name" value="Nuclear_transport_factor_2_euk"/>
</dbReference>
<dbReference type="InterPro" id="IPR057125">
    <property type="entry name" value="NXF1/2/3/5-like_LRR"/>
</dbReference>
<dbReference type="Gene3D" id="3.80.10.10">
    <property type="entry name" value="Ribonuclease Inhibitor"/>
    <property type="match status" value="1"/>
</dbReference>
<evidence type="ECO:0000256" key="6">
    <source>
        <dbReference type="ARBA" id="ARBA00022816"/>
    </source>
</evidence>
<feature type="compositionally biased region" description="Gly residues" evidence="8">
    <location>
        <begin position="70"/>
        <end position="84"/>
    </location>
</feature>
<comment type="similarity">
    <text evidence="2">Belongs to the NXF family.</text>
</comment>
<dbReference type="InterPro" id="IPR030217">
    <property type="entry name" value="NXF_fam"/>
</dbReference>
<evidence type="ECO:0000256" key="4">
    <source>
        <dbReference type="ARBA" id="ARBA00022614"/>
    </source>
</evidence>
<dbReference type="SUPFAM" id="SSF54427">
    <property type="entry name" value="NTF2-like"/>
    <property type="match status" value="1"/>
</dbReference>
<dbReference type="Gene3D" id="3.10.450.50">
    <property type="match status" value="1"/>
</dbReference>
<evidence type="ECO:0000313" key="12">
    <source>
        <dbReference type="Proteomes" id="UP001194696"/>
    </source>
</evidence>
<dbReference type="Pfam" id="PF22602">
    <property type="entry name" value="NXF_NTF2"/>
    <property type="match status" value="1"/>
</dbReference>
<feature type="domain" description="NTF2" evidence="9">
    <location>
        <begin position="431"/>
        <end position="601"/>
    </location>
</feature>
<dbReference type="SMART" id="SM00804">
    <property type="entry name" value="TAP_C"/>
    <property type="match status" value="1"/>
</dbReference>
<dbReference type="InterPro" id="IPR032675">
    <property type="entry name" value="LRR_dom_sf"/>
</dbReference>
<feature type="compositionally biased region" description="Polar residues" evidence="8">
    <location>
        <begin position="617"/>
        <end position="626"/>
    </location>
</feature>
<keyword evidence="7" id="KW-0539">Nucleus</keyword>
<dbReference type="InterPro" id="IPR005637">
    <property type="entry name" value="TAP_C_dom"/>
</dbReference>
<evidence type="ECO:0000259" key="9">
    <source>
        <dbReference type="PROSITE" id="PS50177"/>
    </source>
</evidence>
<dbReference type="PANTHER" id="PTHR10662">
    <property type="entry name" value="NUCLEAR RNA EXPORT FACTOR"/>
    <property type="match status" value="1"/>
</dbReference>
<feature type="compositionally biased region" description="Polar residues" evidence="8">
    <location>
        <begin position="120"/>
        <end position="132"/>
    </location>
</feature>
<comment type="subcellular location">
    <subcellularLocation>
        <location evidence="1">Nucleus</location>
    </subcellularLocation>
</comment>
<evidence type="ECO:0000313" key="11">
    <source>
        <dbReference type="EMBL" id="KAG0293840.1"/>
    </source>
</evidence>
<evidence type="ECO:0000256" key="3">
    <source>
        <dbReference type="ARBA" id="ARBA00022448"/>
    </source>
</evidence>
<keyword evidence="6" id="KW-0509">mRNA transport</keyword>
<keyword evidence="12" id="KW-1185">Reference proteome</keyword>
<dbReference type="Gene3D" id="1.10.8.10">
    <property type="entry name" value="DNA helicase RuvA subunit, C-terminal domain"/>
    <property type="match status" value="1"/>
</dbReference>
<reference evidence="11 12" key="1">
    <citation type="journal article" date="2020" name="Fungal Divers.">
        <title>Resolving the Mortierellaceae phylogeny through synthesis of multi-gene phylogenetics and phylogenomics.</title>
        <authorList>
            <person name="Vandepol N."/>
            <person name="Liber J."/>
            <person name="Desiro A."/>
            <person name="Na H."/>
            <person name="Kennedy M."/>
            <person name="Barry K."/>
            <person name="Grigoriev I.V."/>
            <person name="Miller A.N."/>
            <person name="O'Donnell K."/>
            <person name="Stajich J.E."/>
            <person name="Bonito G."/>
        </authorList>
    </citation>
    <scope>NUCLEOTIDE SEQUENCE [LARGE SCALE GENOMIC DNA]</scope>
    <source>
        <strain evidence="11 12">AD045</strain>
    </source>
</reference>
<evidence type="ECO:0000256" key="5">
    <source>
        <dbReference type="ARBA" id="ARBA00022737"/>
    </source>
</evidence>
<organism evidence="11 12">
    <name type="scientific">Linnemannia gamsii</name>
    <dbReference type="NCBI Taxonomy" id="64522"/>
    <lineage>
        <taxon>Eukaryota</taxon>
        <taxon>Fungi</taxon>
        <taxon>Fungi incertae sedis</taxon>
        <taxon>Mucoromycota</taxon>
        <taxon>Mortierellomycotina</taxon>
        <taxon>Mortierellomycetes</taxon>
        <taxon>Mortierellales</taxon>
        <taxon>Mortierellaceae</taxon>
        <taxon>Linnemannia</taxon>
    </lineage>
</organism>
<dbReference type="InterPro" id="IPR009060">
    <property type="entry name" value="UBA-like_sf"/>
</dbReference>
<evidence type="ECO:0000256" key="8">
    <source>
        <dbReference type="SAM" id="MobiDB-lite"/>
    </source>
</evidence>
<protein>
    <submittedName>
        <fullName evidence="11">Nuclear mRNA export, poly(A)+RNA binding protein</fullName>
    </submittedName>
</protein>
<gene>
    <name evidence="11" type="primary">MEX67_1</name>
    <name evidence="11" type="ORF">BGZ96_002224</name>
</gene>
<accession>A0ABQ7K9T0</accession>
<dbReference type="Proteomes" id="UP001194696">
    <property type="component" value="Unassembled WGS sequence"/>
</dbReference>
<feature type="region of interest" description="Disordered" evidence="8">
    <location>
        <begin position="1"/>
        <end position="133"/>
    </location>
</feature>
<feature type="compositionally biased region" description="Polar residues" evidence="8">
    <location>
        <begin position="26"/>
        <end position="37"/>
    </location>
</feature>
<dbReference type="Pfam" id="PF24048">
    <property type="entry name" value="LRR_NXF1-5"/>
    <property type="match status" value="1"/>
</dbReference>
<dbReference type="CDD" id="cd14342">
    <property type="entry name" value="UBA_TAP-C"/>
    <property type="match status" value="1"/>
</dbReference>
<dbReference type="SUPFAM" id="SSF46934">
    <property type="entry name" value="UBA-like"/>
    <property type="match status" value="1"/>
</dbReference>
<feature type="compositionally biased region" description="Gly residues" evidence="8">
    <location>
        <begin position="40"/>
        <end position="53"/>
    </location>
</feature>
<feature type="domain" description="TAP-C" evidence="10">
    <location>
        <begin position="666"/>
        <end position="719"/>
    </location>
</feature>
<evidence type="ECO:0000256" key="1">
    <source>
        <dbReference type="ARBA" id="ARBA00004123"/>
    </source>
</evidence>
<dbReference type="Pfam" id="PF03943">
    <property type="entry name" value="TAP_C"/>
    <property type="match status" value="1"/>
</dbReference>
<keyword evidence="5" id="KW-0677">Repeat</keyword>
<dbReference type="PANTHER" id="PTHR10662:SF22">
    <property type="entry name" value="NUCLEAR RNA EXPORT FACTOR 1"/>
    <property type="match status" value="1"/>
</dbReference>
<sequence length="721" mass="77528">MQRDRDGRGGSGGRQSGGRQSGGITGNESEGLFTSNFSGNTGGSGGGGGGGGGRVHRGASGGRSDRRRGGVGGSGGGRRVGGLRGTSANLPHTRTTGGDLDGDMDMGEKKKSFNPYQRPGRSTRSGPTTHSISTDDDFIIFVSSTGSNIGTDSGLDSFLNRKAGVKLDITNRKPSADNSTVSFKLPNVEQARAVRKLTGIKYRGAKLIIKSTGDQRIMEDSSRSAAPRLATSASTIDSIRTFIRSRHQNGFLDLENMAADPTLRAASIIPPGGKTSSSQVGAVLMKVASELFPDITTISLASNRLRSMQPISSITQFFPKLLNLSLKDNNIMYMKDLEYISGPKKLTNLRELILLDNPIRDRAIEKNKDDFSYRSDITKMFPSLQVLDQTPVTSSKISFGLGDLVDTGKDTAALPVPIKGNFYDSPGTQAMVQEFLSSFFNLYDTNRGALEAMYDSSATFSYVADMTISNLQKLKGLRGDRWENYVDGSRSLSRVKELDERTKRIHVGNVEIMKQGILKLPKTKHHLDDASKICVDAWQTGSLLPAICIYIMIHGEYEELNGPRPVIKSFDRSFIIAPAPPNSQASLHGWKCIIISDQLIVRHYNGTKAWEPEPDPNASTPATLGPQTGVAPSGPIPGAVAPGAAAAPVQGVQPDPLQTPMAGITQEQHAMAQELQRQTGLNYPYAVQCLAAVAWDFAAGIALVNQERANIPADAWQPPRF</sequence>
<dbReference type="InterPro" id="IPR002075">
    <property type="entry name" value="NTF2_dom"/>
</dbReference>
<evidence type="ECO:0000259" key="10">
    <source>
        <dbReference type="PROSITE" id="PS51281"/>
    </source>
</evidence>
<feature type="compositionally biased region" description="Gly residues" evidence="8">
    <location>
        <begin position="9"/>
        <end position="25"/>
    </location>
</feature>
<evidence type="ECO:0000256" key="2">
    <source>
        <dbReference type="ARBA" id="ARBA00009285"/>
    </source>
</evidence>
<name>A0ABQ7K9T0_9FUNG</name>
<dbReference type="PROSITE" id="PS50177">
    <property type="entry name" value="NTF2_DOMAIN"/>
    <property type="match status" value="1"/>
</dbReference>
<feature type="region of interest" description="Disordered" evidence="8">
    <location>
        <begin position="610"/>
        <end position="637"/>
    </location>
</feature>
<dbReference type="PROSITE" id="PS51281">
    <property type="entry name" value="TAP_C"/>
    <property type="match status" value="1"/>
</dbReference>
<feature type="compositionally biased region" description="Polar residues" evidence="8">
    <location>
        <begin position="86"/>
        <end position="96"/>
    </location>
</feature>
<evidence type="ECO:0000256" key="7">
    <source>
        <dbReference type="ARBA" id="ARBA00023242"/>
    </source>
</evidence>
<dbReference type="EMBL" id="JAAAIM010000141">
    <property type="protein sequence ID" value="KAG0293840.1"/>
    <property type="molecule type" value="Genomic_DNA"/>
</dbReference>
<comment type="caution">
    <text evidence="11">The sequence shown here is derived from an EMBL/GenBank/DDBJ whole genome shotgun (WGS) entry which is preliminary data.</text>
</comment>
<keyword evidence="4" id="KW-0433">Leucine-rich repeat</keyword>
<keyword evidence="3" id="KW-0813">Transport</keyword>
<dbReference type="InterPro" id="IPR032710">
    <property type="entry name" value="NTF2-like_dom_sf"/>
</dbReference>